<name>A0ABT4W8Y7_9FLAO</name>
<keyword evidence="4" id="KW-1185">Reference proteome</keyword>
<dbReference type="Pfam" id="PF13585">
    <property type="entry name" value="CHU_C"/>
    <property type="match status" value="1"/>
</dbReference>
<dbReference type="NCBIfam" id="TIGR04131">
    <property type="entry name" value="Bac_Flav_CTERM"/>
    <property type="match status" value="1"/>
</dbReference>
<dbReference type="Gene3D" id="2.60.120.740">
    <property type="match status" value="1"/>
</dbReference>
<evidence type="ECO:0000313" key="4">
    <source>
        <dbReference type="Proteomes" id="UP001212170"/>
    </source>
</evidence>
<feature type="domain" description="SUEL-type lectin" evidence="2">
    <location>
        <begin position="547"/>
        <end position="632"/>
    </location>
</feature>
<dbReference type="InterPro" id="IPR043159">
    <property type="entry name" value="Lectin_gal-bd_sf"/>
</dbReference>
<gene>
    <name evidence="3" type="ORF">NJT12_03700</name>
</gene>
<dbReference type="InterPro" id="IPR028974">
    <property type="entry name" value="TSP_type-3_rpt"/>
</dbReference>
<comment type="caution">
    <text evidence="3">The sequence shown here is derived from an EMBL/GenBank/DDBJ whole genome shotgun (WGS) entry which is preliminary data.</text>
</comment>
<proteinExistence type="predicted"/>
<dbReference type="Gene3D" id="4.10.1080.10">
    <property type="entry name" value="TSP type-3 repeat"/>
    <property type="match status" value="1"/>
</dbReference>
<reference evidence="3 4" key="1">
    <citation type="journal article" date="2023" name="Chemosphere">
        <title>Whole genome analysis of Flavobacterium aziz-sancarii sp. nov., isolated from Ardley Island (Antarctica), revealed a rich resistome and bioremediation potential.</title>
        <authorList>
            <person name="Otur C."/>
            <person name="Okay S."/>
            <person name="Kurt-Kizildogan A."/>
        </authorList>
    </citation>
    <scope>NUCLEOTIDE SEQUENCE [LARGE SCALE GENOMIC DNA]</scope>
    <source>
        <strain evidence="3 4">AC</strain>
    </source>
</reference>
<dbReference type="EMBL" id="JAMZNK010000004">
    <property type="protein sequence ID" value="MDA6068717.1"/>
    <property type="molecule type" value="Genomic_DNA"/>
</dbReference>
<dbReference type="InterPro" id="IPR000922">
    <property type="entry name" value="Lectin_gal-bd_dom"/>
</dbReference>
<dbReference type="Proteomes" id="UP001212170">
    <property type="component" value="Unassembled WGS sequence"/>
</dbReference>
<dbReference type="Pfam" id="PF02140">
    <property type="entry name" value="SUEL_Lectin"/>
    <property type="match status" value="1"/>
</dbReference>
<dbReference type="RefSeq" id="WP_271334584.1">
    <property type="nucleotide sequence ID" value="NZ_JAMZNK010000004.1"/>
</dbReference>
<evidence type="ECO:0000256" key="1">
    <source>
        <dbReference type="ARBA" id="ARBA00022729"/>
    </source>
</evidence>
<dbReference type="PANTHER" id="PTHR24273">
    <property type="entry name" value="FI04643P-RELATED"/>
    <property type="match status" value="1"/>
</dbReference>
<dbReference type="Pfam" id="PF02412">
    <property type="entry name" value="TSP_3"/>
    <property type="match status" value="2"/>
</dbReference>
<protein>
    <submittedName>
        <fullName evidence="3">Gliding motility-associated C-terminal domain-containing protein</fullName>
    </submittedName>
</protein>
<dbReference type="SUPFAM" id="SSF103647">
    <property type="entry name" value="TSP type-3 repeat"/>
    <property type="match status" value="1"/>
</dbReference>
<dbReference type="InterPro" id="IPR026341">
    <property type="entry name" value="T9SS_type_B"/>
</dbReference>
<sequence>MKKKTTYWSKISIENLLIKKNMILTMLALLFPLVSFSQTIYTFTNAGATGRFGPTQSQVTTAYTATTLAGAVTVNTQGIQEWIVPVTGNYRIRVAGASGQNSSNGVGGQGMIAQSDYPLTAGTVLNIVVGQQGLPTVLTGSYNGGAGGGGSFVYTGAIGGGGLLSAAGGGGGALASILNVVPNTNNANFGPNGYDITDAGGYLSLGGTAGNGGGFSNRNMLSGGPGAGWLSDYNPAFGGGSATIGGTRFVGGTATSNAKDGGFGGGGASGDSTNSGYAWAGGGGGYSGGAGGHNGGNGDGQVGGGGGSFLSGTSKTNVGFSTGNGSVVITSLYSASISQTANVVCSGDLTGALSVAVSGGTVPYTYAWSPNVSSTSTASGLAKGPYSVTVTDGNSLTTTASFTIVASDNTAPVITTNGAKNVNTSPGVCDAIVTVSATATDNCSVGTPVGVRSDAKLLSDAYPLGITTITWNVTDTNGNAAVAVNQTVTVVDNVKPTAISKNITVQLNASGSVTVNASQLSNGSTDNCGINNYKFSAGSVGTVCNVAGEGTFLRLNAPAGSVFKNIVYANYGNSTGTCGNFVNGSCSASNSLSLVTAAFLNNNSGIIYSSNDTFGDPCNGTQKRLAVQANYAPATAETTSITYSCADVGVKNVVLFVTDNSGNVSSVNATITIQDNIVPVITSNGNKSVNADSGVCGANIIVSASATDNCSVGTPTGVRSDAKALTALYPVGTTTITWNITDANGNAATAVTQTVTVADNQIPVLASNGDQNVNTDSGVCGANVTVSATATDNCTVATPTGVRSDAQLLTDVYPIGVTTITWNVSDANGNAAVTVTQTVSVTDNQIPVIASNGDQNVNTDSGVCGANVTVSATATDNCTVGTPSGVRSDAKLLTDVYPLGATTITWDVNDANGNAAVTVTQTVTVTDNEIPVIASNGDQTVNADSGICGAVVSVSATATDNCTVGTPTGVRSDAKLLTDVYPLGATTITWDVNDANGNAAVTVTQTVTVTDNEIPVIASNGDQTVNADSGICGAVVSVSATATDNCTVANPTGVRSDGKLLTDVYPVGTTTITWNVVDVNRNTAAEVIQTITVTDNEIPVIASNGDQNVNTDINVCGASITVSATATDNCTVGTPTGVRNDGKLLSDVYPVGSTKIKWNVKDVNSNDAVEVIQTVTVIDNQMPVISSNGDQNVNVDVATCGANVTVSTTATDNCTVGTPIGVRNDAKLLTDVYPVGITEIKWNVKDVNGNDAAEVIQIVTVVDNIVPTVITKNITVQLDATGNAIILASDLDNNSSDNCTIDTIEIDKTSFTCANIGSNIVKLTVTDKNGNFDTKEATVIVEDNIKPIVITKNITILLDASGVATIQASDVDDNSTDNCEIAVRELDKTEFTCANIGPNTVKLKVTDKNGNFDVKEAIITVENKIVPKVLTKNITRQLSTLGNVSIVASDIDNGSIYACGTPTLVVFPNVFTCANIGINNVTLTATDAYGNVSVKAATVTIEDKVAATVLTRDVTVQLDASGNASITAAQIDNGSFDFCGIASLTVSPNSFSCNAIGENEVTLTVTDVHGNISTEIAIVTVQDHVLPTAKTKDLTVELDASGNASITVNQINNGSSDNCGVVSVSLDKLSFDCTNVGINAVLLTVKDKAGNTATATAKVTVVNKFGDNDNDGILDNCDDDDDNDGIKDWLDNCPITANPYQEDRNNNGIGDACDKDQMNISEAFTPNGDGINDTWVISNIENHPNSIVRVFNRWGTEVFVAKNYQNDWDGHYKGSSSSLPESSSYYYQIDLDGDGTIERQGWIYINR</sequence>
<organism evidence="3 4">
    <name type="scientific">Flavobacterium azizsancarii</name>
    <dbReference type="NCBI Taxonomy" id="2961580"/>
    <lineage>
        <taxon>Bacteria</taxon>
        <taxon>Pseudomonadati</taxon>
        <taxon>Bacteroidota</taxon>
        <taxon>Flavobacteriia</taxon>
        <taxon>Flavobacteriales</taxon>
        <taxon>Flavobacteriaceae</taxon>
        <taxon>Flavobacterium</taxon>
    </lineage>
</organism>
<dbReference type="Gene3D" id="2.60.40.740">
    <property type="match status" value="1"/>
</dbReference>
<dbReference type="PANTHER" id="PTHR24273:SF32">
    <property type="entry name" value="HYALIN"/>
    <property type="match status" value="1"/>
</dbReference>
<accession>A0ABT4W8Y7</accession>
<keyword evidence="1" id="KW-0732">Signal</keyword>
<dbReference type="PROSITE" id="PS50228">
    <property type="entry name" value="SUEL_LECTIN"/>
    <property type="match status" value="1"/>
</dbReference>
<evidence type="ECO:0000259" key="2">
    <source>
        <dbReference type="PROSITE" id="PS50228"/>
    </source>
</evidence>
<dbReference type="InterPro" id="IPR003367">
    <property type="entry name" value="Thrombospondin_3-like_rpt"/>
</dbReference>
<evidence type="ECO:0000313" key="3">
    <source>
        <dbReference type="EMBL" id="MDA6068717.1"/>
    </source>
</evidence>
<dbReference type="CDD" id="cd22842">
    <property type="entry name" value="Gal_Rha_Lectin_BGal"/>
    <property type="match status" value="1"/>
</dbReference>